<dbReference type="CDD" id="cd00838">
    <property type="entry name" value="MPP_superfamily"/>
    <property type="match status" value="1"/>
</dbReference>
<evidence type="ECO:0000313" key="2">
    <source>
        <dbReference type="EMBL" id="TGO03520.1"/>
    </source>
</evidence>
<comment type="caution">
    <text evidence="2">The sequence shown here is derived from an EMBL/GenBank/DDBJ whole genome shotgun (WGS) entry which is preliminary data.</text>
</comment>
<dbReference type="Proteomes" id="UP000030428">
    <property type="component" value="Unassembled WGS sequence"/>
</dbReference>
<dbReference type="Gene3D" id="3.60.21.10">
    <property type="match status" value="1"/>
</dbReference>
<evidence type="ECO:0000259" key="1">
    <source>
        <dbReference type="Pfam" id="PF00149"/>
    </source>
</evidence>
<accession>A0A4E0QW00</accession>
<dbReference type="SUPFAM" id="SSF56300">
    <property type="entry name" value="Metallo-dependent phosphatases"/>
    <property type="match status" value="1"/>
</dbReference>
<sequence>MADIENCQCDRIISLGDLVEGGDYNEEVVRFIRDNNITSLRGNHDESNDLELSKDIQTFLKTLPEEIIESDIIYTHISPRTKKVSLWDEIEAWNVFDETPYRLAFVGHLHIPLIFGEKCEEACTSTCHQIQYGKPFQLDETDRYIISVGAIGYSRDNINKLRYVIYNKLENSVEFRAVEGEQV</sequence>
<dbReference type="InterPro" id="IPR029052">
    <property type="entry name" value="Metallo-depent_PP-like"/>
</dbReference>
<dbReference type="Pfam" id="PF00149">
    <property type="entry name" value="Metallophos"/>
    <property type="match status" value="1"/>
</dbReference>
<name>A0A4E0QW00_9GAMM</name>
<reference evidence="2 3" key="1">
    <citation type="journal article" date="2016" name="Front. Microbiol.">
        <title>Single-Cell (Meta-)Genomics of a Dimorphic Candidatus Thiomargarita nelsonii Reveals Genomic Plasticity.</title>
        <authorList>
            <person name="Flood B.E."/>
            <person name="Fliss P."/>
            <person name="Jones D.S."/>
            <person name="Dick G.J."/>
            <person name="Jain S."/>
            <person name="Kaster A.K."/>
            <person name="Winkel M."/>
            <person name="Mussmann M."/>
            <person name="Bailey J."/>
        </authorList>
    </citation>
    <scope>NUCLEOTIDE SEQUENCE [LARGE SCALE GENOMIC DNA]</scope>
    <source>
        <strain evidence="2">Hydrate Ridge</strain>
    </source>
</reference>
<protein>
    <recommendedName>
        <fullName evidence="1">Calcineurin-like phosphoesterase domain-containing protein</fullName>
    </recommendedName>
</protein>
<evidence type="ECO:0000313" key="3">
    <source>
        <dbReference type="Proteomes" id="UP000030428"/>
    </source>
</evidence>
<dbReference type="GO" id="GO:0016787">
    <property type="term" value="F:hydrolase activity"/>
    <property type="evidence" value="ECO:0007669"/>
    <property type="project" value="InterPro"/>
</dbReference>
<feature type="domain" description="Calcineurin-like phosphoesterase" evidence="1">
    <location>
        <begin position="9"/>
        <end position="50"/>
    </location>
</feature>
<dbReference type="EMBL" id="JSZA02000015">
    <property type="protein sequence ID" value="TGO03520.1"/>
    <property type="molecule type" value="Genomic_DNA"/>
</dbReference>
<dbReference type="InterPro" id="IPR004843">
    <property type="entry name" value="Calcineurin-like_PHP"/>
</dbReference>
<organism evidence="2 3">
    <name type="scientific">Candidatus Thiomargarita nelsonii</name>
    <dbReference type="NCBI Taxonomy" id="1003181"/>
    <lineage>
        <taxon>Bacteria</taxon>
        <taxon>Pseudomonadati</taxon>
        <taxon>Pseudomonadota</taxon>
        <taxon>Gammaproteobacteria</taxon>
        <taxon>Thiotrichales</taxon>
        <taxon>Thiotrichaceae</taxon>
        <taxon>Thiomargarita</taxon>
    </lineage>
</organism>
<dbReference type="AlphaFoldDB" id="A0A4E0QW00"/>
<gene>
    <name evidence="2" type="ORF">PN36_05720</name>
</gene>
<proteinExistence type="predicted"/>
<keyword evidence="3" id="KW-1185">Reference proteome</keyword>